<gene>
    <name evidence="2" type="ORF">C1H66_00125</name>
</gene>
<reference evidence="2 3" key="1">
    <citation type="submission" date="2018-01" db="EMBL/GenBank/DDBJ databases">
        <title>Halomonas endophytica sp. nov., isolated from storage liquid in the stems of Populus euphratica.</title>
        <authorList>
            <person name="Chen C."/>
        </authorList>
    </citation>
    <scope>NUCLEOTIDE SEQUENCE [LARGE SCALE GENOMIC DNA]</scope>
    <source>
        <strain evidence="2 3">DSM 26881</strain>
    </source>
</reference>
<dbReference type="EMBL" id="PNRE01000002">
    <property type="protein sequence ID" value="PMR72321.1"/>
    <property type="molecule type" value="Genomic_DNA"/>
</dbReference>
<dbReference type="RefSeq" id="WP_102625897.1">
    <property type="nucleotide sequence ID" value="NZ_PDOH01000058.1"/>
</dbReference>
<evidence type="ECO:0008006" key="4">
    <source>
        <dbReference type="Google" id="ProtNLM"/>
    </source>
</evidence>
<evidence type="ECO:0000256" key="1">
    <source>
        <dbReference type="SAM" id="SignalP"/>
    </source>
</evidence>
<comment type="caution">
    <text evidence="2">The sequence shown here is derived from an EMBL/GenBank/DDBJ whole genome shotgun (WGS) entry which is preliminary data.</text>
</comment>
<dbReference type="OrthoDB" id="6164907at2"/>
<organism evidence="2 3">
    <name type="scientific">Halomonas heilongjiangensis</name>
    <dbReference type="NCBI Taxonomy" id="1387883"/>
    <lineage>
        <taxon>Bacteria</taxon>
        <taxon>Pseudomonadati</taxon>
        <taxon>Pseudomonadota</taxon>
        <taxon>Gammaproteobacteria</taxon>
        <taxon>Oceanospirillales</taxon>
        <taxon>Halomonadaceae</taxon>
        <taxon>Halomonas</taxon>
    </lineage>
</organism>
<keyword evidence="3" id="KW-1185">Reference proteome</keyword>
<name>A0A2N7TVW9_9GAMM</name>
<feature type="signal peptide" evidence="1">
    <location>
        <begin position="1"/>
        <end position="26"/>
    </location>
</feature>
<evidence type="ECO:0000313" key="2">
    <source>
        <dbReference type="EMBL" id="PMR72321.1"/>
    </source>
</evidence>
<accession>A0A2N7TVW9</accession>
<evidence type="ECO:0000313" key="3">
    <source>
        <dbReference type="Proteomes" id="UP000235346"/>
    </source>
</evidence>
<sequence>MKHSTSIVATLIAGSMLMGTIGQASAMVVSGPHPLESGSSISRLVDGVGHYRLQVDSPTRLSVQSEIWNPAGAHHAKLRGVLRDGQNNIVVESRSHDGRFNIDQSLQPGHYTLEVHGSQAGRVDSSSRYYLRTNME</sequence>
<dbReference type="Proteomes" id="UP000235346">
    <property type="component" value="Unassembled WGS sequence"/>
</dbReference>
<dbReference type="AlphaFoldDB" id="A0A2N7TVW9"/>
<keyword evidence="1" id="KW-0732">Signal</keyword>
<proteinExistence type="predicted"/>
<protein>
    <recommendedName>
        <fullName evidence="4">Carboxypeptidase regulatory-like domain-containing protein</fullName>
    </recommendedName>
</protein>
<feature type="chain" id="PRO_5014964081" description="Carboxypeptidase regulatory-like domain-containing protein" evidence="1">
    <location>
        <begin position="27"/>
        <end position="136"/>
    </location>
</feature>